<dbReference type="GO" id="GO:0046914">
    <property type="term" value="F:transition metal ion binding"/>
    <property type="evidence" value="ECO:0007669"/>
    <property type="project" value="InterPro"/>
</dbReference>
<proteinExistence type="predicted"/>
<dbReference type="InterPro" id="IPR008988">
    <property type="entry name" value="Transcriptional_repressor_C"/>
</dbReference>
<dbReference type="HOGENOM" id="CLU_150646_6_0_9"/>
<dbReference type="EMBL" id="CP036170">
    <property type="protein sequence ID" value="QBF73490.1"/>
    <property type="molecule type" value="Genomic_DNA"/>
</dbReference>
<dbReference type="GeneID" id="62695087"/>
<keyword evidence="3" id="KW-1185">Reference proteome</keyword>
<dbReference type="AlphaFoldDB" id="B0NC92"/>
<name>B0NC92_CLOS5</name>
<dbReference type="InterPro" id="IPR038157">
    <property type="entry name" value="FeoA_core_dom"/>
</dbReference>
<evidence type="ECO:0000259" key="1">
    <source>
        <dbReference type="SMART" id="SM00899"/>
    </source>
</evidence>
<dbReference type="SUPFAM" id="SSF50037">
    <property type="entry name" value="C-terminal domain of transcriptional repressors"/>
    <property type="match status" value="1"/>
</dbReference>
<dbReference type="Pfam" id="PF04023">
    <property type="entry name" value="FeoA"/>
    <property type="match status" value="1"/>
</dbReference>
<dbReference type="eggNOG" id="COG1918">
    <property type="taxonomic scope" value="Bacteria"/>
</dbReference>
<reference evidence="2 3" key="1">
    <citation type="journal article" date="2019" name="Appl. Environ. Microbiol.">
        <title>Clostridium scindens ATCC 35704: integration of nutritional requirements, the complete genome sequence, and global transcriptional responses to bile acids.</title>
        <authorList>
            <person name="Devendran S."/>
            <person name="Shrestha R."/>
            <person name="Alves J.M.P."/>
            <person name="Wolf P.G."/>
            <person name="Ly L."/>
            <person name="Hernandez A.G."/>
            <person name="Mendez-Garcia C."/>
            <person name="Inboden A."/>
            <person name="Wiley J."/>
            <person name="Paul O."/>
            <person name="Allen A."/>
            <person name="Springer E."/>
            <person name="Wright C.L."/>
            <person name="Fields C.J."/>
            <person name="Daniel S.L."/>
            <person name="Ridlon J.M."/>
        </authorList>
    </citation>
    <scope>NUCLEOTIDE SEQUENCE [LARGE SCALE GENOMIC DNA]</scope>
    <source>
        <strain evidence="2 3">ATCC 35704</strain>
    </source>
</reference>
<dbReference type="InterPro" id="IPR007167">
    <property type="entry name" value="Fe-transptr_FeoA-like"/>
</dbReference>
<organism evidence="2 3">
    <name type="scientific">Clostridium scindens (strain ATCC 35704 / DSM 5676 / VPI 13733 / 19)</name>
    <dbReference type="NCBI Taxonomy" id="411468"/>
    <lineage>
        <taxon>Bacteria</taxon>
        <taxon>Bacillati</taxon>
        <taxon>Bacillota</taxon>
        <taxon>Clostridia</taxon>
        <taxon>Lachnospirales</taxon>
        <taxon>Lachnospiraceae</taxon>
    </lineage>
</organism>
<feature type="domain" description="Ferrous iron transporter FeoA-like" evidence="1">
    <location>
        <begin position="1"/>
        <end position="70"/>
    </location>
</feature>
<dbReference type="SMART" id="SM00899">
    <property type="entry name" value="FeoA"/>
    <property type="match status" value="1"/>
</dbReference>
<accession>B0NC92</accession>
<dbReference type="Gene3D" id="2.30.30.90">
    <property type="match status" value="1"/>
</dbReference>
<dbReference type="STRING" id="411468.CLOSCI_00925"/>
<dbReference type="RefSeq" id="WP_004606474.1">
    <property type="nucleotide sequence ID" value="NZ_CP036170.1"/>
</dbReference>
<dbReference type="KEGG" id="csci:HDCHBGLK_00864"/>
<sequence>MNLLEAEEGKEYIVKEILTDDEELNAFLFSLGCYSGEPITVISHLKGGCVVSIKDGRYNMDTDLAKAISI</sequence>
<protein>
    <recommendedName>
        <fullName evidence="1">Ferrous iron transporter FeoA-like domain-containing protein</fullName>
    </recommendedName>
</protein>
<evidence type="ECO:0000313" key="3">
    <source>
        <dbReference type="Proteomes" id="UP000289664"/>
    </source>
</evidence>
<dbReference type="Proteomes" id="UP000289664">
    <property type="component" value="Chromosome"/>
</dbReference>
<evidence type="ECO:0000313" key="2">
    <source>
        <dbReference type="EMBL" id="QBF73490.1"/>
    </source>
</evidence>
<gene>
    <name evidence="2" type="ORF">HDCHBGLK_00864</name>
</gene>
<dbReference type="OrthoDB" id="5984at2"/>